<organism evidence="1 2">
    <name type="scientific">Fusarium coffeatum</name>
    <dbReference type="NCBI Taxonomy" id="231269"/>
    <lineage>
        <taxon>Eukaryota</taxon>
        <taxon>Fungi</taxon>
        <taxon>Dikarya</taxon>
        <taxon>Ascomycota</taxon>
        <taxon>Pezizomycotina</taxon>
        <taxon>Sordariomycetes</taxon>
        <taxon>Hypocreomycetidae</taxon>
        <taxon>Hypocreales</taxon>
        <taxon>Nectriaceae</taxon>
        <taxon>Fusarium</taxon>
        <taxon>Fusarium incarnatum-equiseti species complex</taxon>
    </lineage>
</organism>
<proteinExistence type="predicted"/>
<keyword evidence="2" id="KW-1185">Reference proteome</keyword>
<dbReference type="RefSeq" id="XP_031012233.1">
    <property type="nucleotide sequence ID" value="XM_031163733.1"/>
</dbReference>
<evidence type="ECO:0000313" key="1">
    <source>
        <dbReference type="EMBL" id="RBR10211.1"/>
    </source>
</evidence>
<sequence>MERLLQDGRPCHTVKIRKDKVEDEHKLKGACQAIFPPANNGNVSVEFCFDIPDDPDNIEVYYLSYDSVNLEEELKKKGADSGLKTEENTETNVAKMPTVLWG</sequence>
<reference evidence="1 2" key="1">
    <citation type="submission" date="2018-06" db="EMBL/GenBank/DDBJ databases">
        <title>Fusarium incarnatum-equiseti species complex species 28.</title>
        <authorList>
            <person name="Gardiner D.M."/>
        </authorList>
    </citation>
    <scope>NUCLEOTIDE SEQUENCE [LARGE SCALE GENOMIC DNA]</scope>
    <source>
        <strain evidence="1 2">FIESC_28</strain>
    </source>
</reference>
<protein>
    <submittedName>
        <fullName evidence="1">Uncharacterized protein</fullName>
    </submittedName>
</protein>
<dbReference type="Proteomes" id="UP000253153">
    <property type="component" value="Unassembled WGS sequence"/>
</dbReference>
<dbReference type="GeneID" id="41999029"/>
<name>A0A366QZ92_9HYPO</name>
<dbReference type="AlphaFoldDB" id="A0A366QZ92"/>
<dbReference type="OrthoDB" id="5077684at2759"/>
<dbReference type="EMBL" id="QKXC01000244">
    <property type="protein sequence ID" value="RBR10211.1"/>
    <property type="molecule type" value="Genomic_DNA"/>
</dbReference>
<comment type="caution">
    <text evidence="1">The sequence shown here is derived from an EMBL/GenBank/DDBJ whole genome shotgun (WGS) entry which is preliminary data.</text>
</comment>
<accession>A0A366QZ92</accession>
<gene>
    <name evidence="1" type="ORF">FIESC28_09597</name>
</gene>
<evidence type="ECO:0000313" key="2">
    <source>
        <dbReference type="Proteomes" id="UP000253153"/>
    </source>
</evidence>